<feature type="transmembrane region" description="Helical" evidence="12">
    <location>
        <begin position="390"/>
        <end position="406"/>
    </location>
</feature>
<feature type="transmembrane region" description="Helical" evidence="12">
    <location>
        <begin position="59"/>
        <end position="78"/>
    </location>
</feature>
<keyword evidence="6 12" id="KW-0812">Transmembrane</keyword>
<evidence type="ECO:0000256" key="3">
    <source>
        <dbReference type="ARBA" id="ARBA00022603"/>
    </source>
</evidence>
<evidence type="ECO:0000313" key="15">
    <source>
        <dbReference type="Proteomes" id="UP000070544"/>
    </source>
</evidence>
<feature type="transmembrane region" description="Helical" evidence="12">
    <location>
        <begin position="187"/>
        <end position="209"/>
    </location>
</feature>
<gene>
    <name evidence="14" type="ORF">M427DRAFT_58356</name>
</gene>
<evidence type="ECO:0000256" key="4">
    <source>
        <dbReference type="ARBA" id="ARBA00022679"/>
    </source>
</evidence>
<evidence type="ECO:0000256" key="1">
    <source>
        <dbReference type="ARBA" id="ARBA00004127"/>
    </source>
</evidence>
<feature type="compositionally biased region" description="Basic residues" evidence="13">
    <location>
        <begin position="693"/>
        <end position="714"/>
    </location>
</feature>
<dbReference type="PROSITE" id="PS51598">
    <property type="entry name" value="SAM_CHO2"/>
    <property type="match status" value="1"/>
</dbReference>
<keyword evidence="4 12" id="KW-0808">Transferase</keyword>
<accession>A0A139AA82</accession>
<feature type="transmembrane region" description="Helical" evidence="12">
    <location>
        <begin position="229"/>
        <end position="257"/>
    </location>
</feature>
<feature type="region of interest" description="Disordered" evidence="13">
    <location>
        <begin position="1"/>
        <end position="29"/>
    </location>
</feature>
<dbReference type="EC" id="2.1.1.17" evidence="12"/>
<evidence type="ECO:0000256" key="11">
    <source>
        <dbReference type="ARBA" id="ARBA00023264"/>
    </source>
</evidence>
<feature type="compositionally biased region" description="Basic and acidic residues" evidence="13">
    <location>
        <begin position="736"/>
        <end position="745"/>
    </location>
</feature>
<sequence>MATVEGTNGGSTNAGGKGGTLEARGTTPDGKSFVIPQTYDVVEAILDPAHKKTWLDAPVLVFLVGQVLLGLGTLLGVLHIPKLFFLFLTVFWRLAYNVGLGWILRKQSEERAFVRWARKLGLGLSDEEMDKRAAESKSRDGAFGQVNSWRWTFLKALKREIQAKSGPEYSEANTPLEFKAWVLFRSFVDIVLVSDVAAFFIVAFLYARLPVTPEVASLPPSLSNNLRYLANGMLHFGLTDVSRIVAGLFISFFSLWVKADAHRVVTDYAWYWGDFFFLKSASLTFDGAFDVWFHPMYSLGYAHYYAATLIAQSYTVLFVSLFAHACQFAFLYLVENPHIEKIYGSSSDDAASPSGSSGSRSTAQPHELKVFFRNDMVVLDGFDWMRSSDLSSVLVMAQSVAFSLWFGKELSVAWLVCQAIVWRTLFTWGTAFVLHFQSKTRFWNKHFLKNGEGIKEGFDNWKRIYNLTMVMTYVSFGLLAFRIYEFPGVWLRDWKNWTEGDTLLRHMVGIMLVCLHIWTSFSIYEVLGDYGWFYGDFFLPPPSSGVKYTGIYRFLNNPEKVMGQASLWGITLICGSWTLFAVSIFGHVSSYLFLEYVEAPHMRRVYGSSVRELGGIERVLLKEVRETLSNPVVAPLVESVSKAGQAVDVKVIGRRVEDLGKEVMERLSVEVLEKVEDEVLKSSTVPETWKEGIRRRRARKVRHGDRSNTSRHTRSPSDSARSDDGTWEISSGLHNSNHESRRSSTEGDTTPVMSEDDEPRSQDEKSLSGSSARSIKPIPSLTDIFSTISGSQQPIPIPIPEIGAKVTYPANFERLKSAYAVSLLANDANKPSQVVFGEHLRLCITVPSETLGAKDWIGLYRVGDNPQTLRTTVRSAAKWVYISTGRGVGDDVDEDYEEVQLSRLRSGEGATRRTVTLDEGGEVEVLDVEVELRGDRLPWLLGCWEARLHHDGGYGCLAISKPFDVVTDKLDESVYANEQDLSNAILPVTRRCLDVGDNLTVDTDIAVFMAWPMGGAPRLGPRQKQREEMSRRIVYAIQYITGLEFSWRVVGIAGSVRELSKKILEARKTLISN</sequence>
<evidence type="ECO:0000256" key="5">
    <source>
        <dbReference type="ARBA" id="ARBA00022691"/>
    </source>
</evidence>
<dbReference type="GO" id="GO:0032259">
    <property type="term" value="P:methylation"/>
    <property type="evidence" value="ECO:0007669"/>
    <property type="project" value="UniProtKB-KW"/>
</dbReference>
<feature type="region of interest" description="Disordered" evidence="13">
    <location>
        <begin position="691"/>
        <end position="775"/>
    </location>
</feature>
<keyword evidence="9 12" id="KW-0472">Membrane</keyword>
<name>A0A139AA82_GONPJ</name>
<dbReference type="PIRSF" id="PIRSF000383">
    <property type="entry name" value="PEAMT"/>
    <property type="match status" value="1"/>
</dbReference>
<evidence type="ECO:0000256" key="13">
    <source>
        <dbReference type="SAM" id="MobiDB-lite"/>
    </source>
</evidence>
<keyword evidence="15" id="KW-1185">Reference proteome</keyword>
<dbReference type="PANTHER" id="PTHR32138">
    <property type="entry name" value="PHOSPHATIDYLETHANOLAMINE N-METHYLTRANSFERASE"/>
    <property type="match status" value="1"/>
</dbReference>
<dbReference type="GO" id="GO:0004608">
    <property type="term" value="F:phosphatidylethanolamine N-methyltransferase activity"/>
    <property type="evidence" value="ECO:0007669"/>
    <property type="project" value="UniProtKB-UniRule"/>
</dbReference>
<dbReference type="EMBL" id="KQ965775">
    <property type="protein sequence ID" value="KXS13762.1"/>
    <property type="molecule type" value="Genomic_DNA"/>
</dbReference>
<protein>
    <recommendedName>
        <fullName evidence="12">Phosphatidylethanolamine N-methyltransferase</fullName>
        <shortName evidence="12">PEAMT</shortName>
        <ecNumber evidence="12">2.1.1.17</ecNumber>
    </recommendedName>
</protein>
<feature type="transmembrane region" description="Helical" evidence="12">
    <location>
        <begin position="567"/>
        <end position="594"/>
    </location>
</feature>
<evidence type="ECO:0000256" key="10">
    <source>
        <dbReference type="ARBA" id="ARBA00023209"/>
    </source>
</evidence>
<keyword evidence="5 12" id="KW-0949">S-adenosyl-L-methionine</keyword>
<evidence type="ECO:0000256" key="9">
    <source>
        <dbReference type="ARBA" id="ARBA00023136"/>
    </source>
</evidence>
<feature type="transmembrane region" description="Helical" evidence="12">
    <location>
        <begin position="84"/>
        <end position="104"/>
    </location>
</feature>
<feature type="transmembrane region" description="Helical" evidence="12">
    <location>
        <begin position="504"/>
        <end position="524"/>
    </location>
</feature>
<evidence type="ECO:0000313" key="14">
    <source>
        <dbReference type="EMBL" id="KXS13762.1"/>
    </source>
</evidence>
<comment type="similarity">
    <text evidence="12">Belongs to the class VI-like SAM-binding methyltransferase superfamily. CHO2 family.</text>
</comment>
<evidence type="ECO:0000256" key="2">
    <source>
        <dbReference type="ARBA" id="ARBA00022516"/>
    </source>
</evidence>
<dbReference type="STRING" id="1344416.A0A139AA82"/>
<evidence type="ECO:0000256" key="7">
    <source>
        <dbReference type="ARBA" id="ARBA00022989"/>
    </source>
</evidence>
<dbReference type="GO" id="GO:0006656">
    <property type="term" value="P:phosphatidylcholine biosynthetic process"/>
    <property type="evidence" value="ECO:0007669"/>
    <property type="project" value="UniProtKB-UniRule"/>
</dbReference>
<proteinExistence type="inferred from homology"/>
<evidence type="ECO:0000256" key="8">
    <source>
        <dbReference type="ARBA" id="ARBA00023098"/>
    </source>
</evidence>
<dbReference type="PANTHER" id="PTHR32138:SF0">
    <property type="entry name" value="PHOSPHATIDYLETHANOLAMINE N-METHYLTRANSFERASE"/>
    <property type="match status" value="1"/>
</dbReference>
<comment type="pathway">
    <text evidence="12">Phospholipid metabolism; phosphatidylcholine biosynthesis.</text>
</comment>
<keyword evidence="2 12" id="KW-0444">Lipid biosynthesis</keyword>
<dbReference type="UniPathway" id="UPA00753"/>
<feature type="transmembrane region" description="Helical" evidence="12">
    <location>
        <begin position="269"/>
        <end position="289"/>
    </location>
</feature>
<dbReference type="InterPro" id="IPR007318">
    <property type="entry name" value="Phopholipid_MeTrfase"/>
</dbReference>
<dbReference type="AlphaFoldDB" id="A0A139AA82"/>
<keyword evidence="10 12" id="KW-0594">Phospholipid biosynthesis</keyword>
<keyword evidence="8 12" id="KW-0443">Lipid metabolism</keyword>
<comment type="subcellular location">
    <subcellularLocation>
        <location evidence="1">Endomembrane system</location>
        <topology evidence="1">Multi-pass membrane protein</topology>
    </subcellularLocation>
    <subcellularLocation>
        <location evidence="12">Endoplasmic reticulum membrane</location>
        <topology evidence="12">Multi-pass membrane protein</topology>
    </subcellularLocation>
</comment>
<dbReference type="OMA" id="YGLHIAT"/>
<feature type="transmembrane region" description="Helical" evidence="12">
    <location>
        <begin position="309"/>
        <end position="334"/>
    </location>
</feature>
<dbReference type="Pfam" id="PF04191">
    <property type="entry name" value="PEMT"/>
    <property type="match status" value="2"/>
</dbReference>
<feature type="transmembrane region" description="Helical" evidence="12">
    <location>
        <begin position="464"/>
        <end position="484"/>
    </location>
</feature>
<comment type="function">
    <text evidence="12">Catalyzes the first step of the methylation pathway of phosphatidylcholine biosynthesis, the SAM-dependent methylation of phosphatidylethanolamine (PE) to phosphatidylmonomethylethanolamine (PMME).</text>
</comment>
<keyword evidence="12" id="KW-0256">Endoplasmic reticulum</keyword>
<dbReference type="Proteomes" id="UP000070544">
    <property type="component" value="Unassembled WGS sequence"/>
</dbReference>
<evidence type="ECO:0000256" key="6">
    <source>
        <dbReference type="ARBA" id="ARBA00022692"/>
    </source>
</evidence>
<keyword evidence="11 12" id="KW-1208">Phospholipid metabolism</keyword>
<keyword evidence="7 12" id="KW-1133">Transmembrane helix</keyword>
<dbReference type="GO" id="GO:0005789">
    <property type="term" value="C:endoplasmic reticulum membrane"/>
    <property type="evidence" value="ECO:0007669"/>
    <property type="project" value="UniProtKB-SubCell"/>
</dbReference>
<organism evidence="14 15">
    <name type="scientific">Gonapodya prolifera (strain JEL478)</name>
    <name type="common">Monoblepharis prolifera</name>
    <dbReference type="NCBI Taxonomy" id="1344416"/>
    <lineage>
        <taxon>Eukaryota</taxon>
        <taxon>Fungi</taxon>
        <taxon>Fungi incertae sedis</taxon>
        <taxon>Chytridiomycota</taxon>
        <taxon>Chytridiomycota incertae sedis</taxon>
        <taxon>Monoblepharidomycetes</taxon>
        <taxon>Monoblepharidales</taxon>
        <taxon>Gonapodyaceae</taxon>
        <taxon>Gonapodya</taxon>
    </lineage>
</organism>
<comment type="catalytic activity">
    <reaction evidence="12">
        <text>a 1,2-diacyl-sn-glycero-3-phosphoethanolamine + S-adenosyl-L-methionine = a 1,2-diacyl-sn-glycero-3-phospho-N-methylethanolamine + S-adenosyl-L-homocysteine + H(+)</text>
        <dbReference type="Rhea" id="RHEA:11164"/>
        <dbReference type="ChEBI" id="CHEBI:15378"/>
        <dbReference type="ChEBI" id="CHEBI:57856"/>
        <dbReference type="ChEBI" id="CHEBI:59789"/>
        <dbReference type="ChEBI" id="CHEBI:64573"/>
        <dbReference type="ChEBI" id="CHEBI:64612"/>
        <dbReference type="EC" id="2.1.1.17"/>
    </reaction>
</comment>
<dbReference type="OrthoDB" id="4583at2759"/>
<keyword evidence="3 12" id="KW-0489">Methyltransferase</keyword>
<feature type="compositionally biased region" description="Gly residues" evidence="13">
    <location>
        <begin position="7"/>
        <end position="19"/>
    </location>
</feature>
<dbReference type="InterPro" id="IPR016219">
    <property type="entry name" value="Phosphatid-EA_MeTrfase_fun"/>
</dbReference>
<feature type="transmembrane region" description="Helical" evidence="12">
    <location>
        <begin position="412"/>
        <end position="436"/>
    </location>
</feature>
<evidence type="ECO:0000256" key="12">
    <source>
        <dbReference type="RuleBase" id="RU361122"/>
    </source>
</evidence>
<reference evidence="14 15" key="1">
    <citation type="journal article" date="2015" name="Genome Biol. Evol.">
        <title>Phylogenomic analyses indicate that early fungi evolved digesting cell walls of algal ancestors of land plants.</title>
        <authorList>
            <person name="Chang Y."/>
            <person name="Wang S."/>
            <person name="Sekimoto S."/>
            <person name="Aerts A.L."/>
            <person name="Choi C."/>
            <person name="Clum A."/>
            <person name="LaButti K.M."/>
            <person name="Lindquist E.A."/>
            <person name="Yee Ngan C."/>
            <person name="Ohm R.A."/>
            <person name="Salamov A.A."/>
            <person name="Grigoriev I.V."/>
            <person name="Spatafora J.W."/>
            <person name="Berbee M.L."/>
        </authorList>
    </citation>
    <scope>NUCLEOTIDE SEQUENCE [LARGE SCALE GENOMIC DNA]</scope>
    <source>
        <strain evidence="14 15">JEL478</strain>
    </source>
</reference>